<evidence type="ECO:0000313" key="7">
    <source>
        <dbReference type="Proteomes" id="UP000267077"/>
    </source>
</evidence>
<dbReference type="InterPro" id="IPR050683">
    <property type="entry name" value="Bact_Polysacc_Export_ATP-bd"/>
</dbReference>
<organism evidence="6 7">
    <name type="scientific">Dyella dinghuensis</name>
    <dbReference type="NCBI Taxonomy" id="1920169"/>
    <lineage>
        <taxon>Bacteria</taxon>
        <taxon>Pseudomonadati</taxon>
        <taxon>Pseudomonadota</taxon>
        <taxon>Gammaproteobacteria</taxon>
        <taxon>Lysobacterales</taxon>
        <taxon>Rhodanobacteraceae</taxon>
        <taxon>Dyella</taxon>
    </lineage>
</organism>
<proteinExistence type="inferred from homology"/>
<reference evidence="6 7" key="1">
    <citation type="submission" date="2018-12" db="EMBL/GenBank/DDBJ databases">
        <title>Dyella dinghuensis sp. nov. DHOA06 and Dyella choica sp. nov. 4M-K27, isolated from forest soil.</title>
        <authorList>
            <person name="Qiu L.-H."/>
            <person name="Gao Z.-H."/>
        </authorList>
    </citation>
    <scope>NUCLEOTIDE SEQUENCE [LARGE SCALE GENOMIC DNA]</scope>
    <source>
        <strain evidence="6 7">DHOA06</strain>
    </source>
</reference>
<evidence type="ECO:0000259" key="5">
    <source>
        <dbReference type="PROSITE" id="PS50893"/>
    </source>
</evidence>
<keyword evidence="7" id="KW-1185">Reference proteome</keyword>
<comment type="caution">
    <text evidence="6">The sequence shown here is derived from an EMBL/GenBank/DDBJ whole genome shotgun (WGS) entry which is preliminary data.</text>
</comment>
<dbReference type="SMART" id="SM00382">
    <property type="entry name" value="AAA"/>
    <property type="match status" value="1"/>
</dbReference>
<sequence length="448" mass="49257">MIVEAKGVAKVFPIYDKPHYRLMQMIFGGSKWHREFCALSDVNFSIRRGETVGIVGRNGSGKSTLLQILCGTLAPTFGDVHVRGRVAALLELGAGFNPEFTGLENVYLNGTVLGLTRAQITERLDKILAFAEIGEFIDRPVKTYSSGMYVRLAFAVAIHVEPDLLVVDEALSVGDEAFQRKCFARIDKLRDAGCTVLFVSHSAGIVVELCDRAILLDRGEVLADGLPKAVISRYQRMLYAPEERAMELRLAMRQEYKGGAPALTVTSATSNAPEPSQVKKHDVIEAYYDENLKSQSEVIYSSQGAVIHDPHLETMDGRRVNVLNAGERYFYVYQVKFEQTIVGVRFGMMIKSITGIEIAGAVSAASQNAIEIVDAGKTYSLRYGFDCDLAGGAYFMNAGVLGRIGEEETYLDRRIDVLMFKVMASSDRLSTGWVNLVDGVTLEALEGT</sequence>
<dbReference type="Pfam" id="PF00005">
    <property type="entry name" value="ABC_tran"/>
    <property type="match status" value="1"/>
</dbReference>
<name>A0A3S0PCW4_9GAMM</name>
<dbReference type="InterPro" id="IPR003593">
    <property type="entry name" value="AAA+_ATPase"/>
</dbReference>
<keyword evidence="3" id="KW-0547">Nucleotide-binding</keyword>
<dbReference type="GO" id="GO:0016887">
    <property type="term" value="F:ATP hydrolysis activity"/>
    <property type="evidence" value="ECO:0007669"/>
    <property type="project" value="InterPro"/>
</dbReference>
<dbReference type="InterPro" id="IPR003439">
    <property type="entry name" value="ABC_transporter-like_ATP-bd"/>
</dbReference>
<dbReference type="PANTHER" id="PTHR46743:SF2">
    <property type="entry name" value="TEICHOIC ACIDS EXPORT ATP-BINDING PROTEIN TAGH"/>
    <property type="match status" value="1"/>
</dbReference>
<evidence type="ECO:0000256" key="4">
    <source>
        <dbReference type="ARBA" id="ARBA00022840"/>
    </source>
</evidence>
<accession>A0A3S0PCW4</accession>
<protein>
    <submittedName>
        <fullName evidence="6">ABC transporter ATP-binding protein</fullName>
    </submittedName>
</protein>
<dbReference type="GO" id="GO:0005524">
    <property type="term" value="F:ATP binding"/>
    <property type="evidence" value="ECO:0007669"/>
    <property type="project" value="UniProtKB-KW"/>
</dbReference>
<dbReference type="SUPFAM" id="SSF52540">
    <property type="entry name" value="P-loop containing nucleoside triphosphate hydrolases"/>
    <property type="match status" value="1"/>
</dbReference>
<dbReference type="GO" id="GO:0140359">
    <property type="term" value="F:ABC-type transporter activity"/>
    <property type="evidence" value="ECO:0007669"/>
    <property type="project" value="InterPro"/>
</dbReference>
<dbReference type="EMBL" id="RYZR01000005">
    <property type="protein sequence ID" value="RUL64590.1"/>
    <property type="molecule type" value="Genomic_DNA"/>
</dbReference>
<comment type="similarity">
    <text evidence="1">Belongs to the ABC transporter superfamily.</text>
</comment>
<dbReference type="InterPro" id="IPR015860">
    <property type="entry name" value="ABC_transpr_TagH-like"/>
</dbReference>
<dbReference type="Gene3D" id="2.70.50.60">
    <property type="entry name" value="abc- transporter (atp binding component) like domain"/>
    <property type="match status" value="1"/>
</dbReference>
<gene>
    <name evidence="6" type="ORF">EKH79_09620</name>
</gene>
<evidence type="ECO:0000313" key="6">
    <source>
        <dbReference type="EMBL" id="RUL64590.1"/>
    </source>
</evidence>
<dbReference type="OrthoDB" id="9778870at2"/>
<evidence type="ECO:0000256" key="1">
    <source>
        <dbReference type="ARBA" id="ARBA00005417"/>
    </source>
</evidence>
<dbReference type="Pfam" id="PF14524">
    <property type="entry name" value="Wzt_C"/>
    <property type="match status" value="1"/>
</dbReference>
<dbReference type="InterPro" id="IPR029439">
    <property type="entry name" value="Wzt_C"/>
</dbReference>
<dbReference type="Gene3D" id="3.40.50.300">
    <property type="entry name" value="P-loop containing nucleotide triphosphate hydrolases"/>
    <property type="match status" value="1"/>
</dbReference>
<dbReference type="CDD" id="cd03220">
    <property type="entry name" value="ABC_KpsT_Wzt"/>
    <property type="match status" value="1"/>
</dbReference>
<dbReference type="Proteomes" id="UP000267077">
    <property type="component" value="Unassembled WGS sequence"/>
</dbReference>
<evidence type="ECO:0000256" key="2">
    <source>
        <dbReference type="ARBA" id="ARBA00022448"/>
    </source>
</evidence>
<keyword evidence="2" id="KW-0813">Transport</keyword>
<feature type="domain" description="ABC transporter" evidence="5">
    <location>
        <begin position="20"/>
        <end position="243"/>
    </location>
</feature>
<keyword evidence="4 6" id="KW-0067">ATP-binding</keyword>
<dbReference type="CDD" id="cd10147">
    <property type="entry name" value="Wzt_C-like"/>
    <property type="match status" value="1"/>
</dbReference>
<dbReference type="GO" id="GO:0016020">
    <property type="term" value="C:membrane"/>
    <property type="evidence" value="ECO:0007669"/>
    <property type="project" value="InterPro"/>
</dbReference>
<dbReference type="InterPro" id="IPR027417">
    <property type="entry name" value="P-loop_NTPase"/>
</dbReference>
<evidence type="ECO:0000256" key="3">
    <source>
        <dbReference type="ARBA" id="ARBA00022741"/>
    </source>
</evidence>
<dbReference type="AlphaFoldDB" id="A0A3S0PCW4"/>
<dbReference type="PANTHER" id="PTHR46743">
    <property type="entry name" value="TEICHOIC ACIDS EXPORT ATP-BINDING PROTEIN TAGH"/>
    <property type="match status" value="1"/>
</dbReference>
<dbReference type="PROSITE" id="PS50893">
    <property type="entry name" value="ABC_TRANSPORTER_2"/>
    <property type="match status" value="1"/>
</dbReference>